<proteinExistence type="predicted"/>
<name>A0A183C3Q7_GLOPA</name>
<evidence type="ECO:0000313" key="1">
    <source>
        <dbReference type="Proteomes" id="UP000050741"/>
    </source>
</evidence>
<reference evidence="1" key="2">
    <citation type="submission" date="2014-05" db="EMBL/GenBank/DDBJ databases">
        <title>The genome and life-stage specific transcriptomes of Globodera pallida elucidate key aspects of plant parasitism by a cyst nematode.</title>
        <authorList>
            <person name="Cotton J.A."/>
            <person name="Lilley C.J."/>
            <person name="Jones L.M."/>
            <person name="Kikuchi T."/>
            <person name="Reid A.J."/>
            <person name="Thorpe P."/>
            <person name="Tsai I.J."/>
            <person name="Beasley H."/>
            <person name="Blok V."/>
            <person name="Cock P.J.A."/>
            <person name="Van den Akker S.E."/>
            <person name="Holroyd N."/>
            <person name="Hunt M."/>
            <person name="Mantelin S."/>
            <person name="Naghra H."/>
            <person name="Pain A."/>
            <person name="Palomares-Rius J.E."/>
            <person name="Zarowiecki M."/>
            <person name="Berriman M."/>
            <person name="Jones J.T."/>
            <person name="Urwin P.E."/>
        </authorList>
    </citation>
    <scope>NUCLEOTIDE SEQUENCE [LARGE SCALE GENOMIC DNA]</scope>
    <source>
        <strain evidence="1">Lindley</strain>
    </source>
</reference>
<sequence>MSDNPKETEKQLKNTFICADVLFGVFSFCDPFELGLKVALISDRLDLLVDAHFKSKNFSLGVLQIRRAIEGDGAEIAKLNIYGDIERRLSIPQIPLPDKVIGFECLQISYMDRSIFEFLQRMHRLFDSNGTILNIGTANYQIRSWELICEKIWPLFNDNIGDFWLSSDVFDRLRQLSPTILRDCPKLRVLHASFPKFPADDRVGAPFAQAVAKWLHTPRGDGRP</sequence>
<accession>A0A183C3Q7</accession>
<protein>
    <submittedName>
        <fullName evidence="2">Class I SAM-dependent methyltransferase</fullName>
    </submittedName>
</protein>
<dbReference type="WBParaSite" id="GPLIN_000750100">
    <property type="protein sequence ID" value="GPLIN_000750100"/>
    <property type="gene ID" value="GPLIN_000750100"/>
</dbReference>
<dbReference type="AlphaFoldDB" id="A0A183C3Q7"/>
<reference evidence="1" key="1">
    <citation type="submission" date="2013-12" db="EMBL/GenBank/DDBJ databases">
        <authorList>
            <person name="Aslett M."/>
        </authorList>
    </citation>
    <scope>NUCLEOTIDE SEQUENCE [LARGE SCALE GENOMIC DNA]</scope>
    <source>
        <strain evidence="1">Lindley</strain>
    </source>
</reference>
<dbReference type="Proteomes" id="UP000050741">
    <property type="component" value="Unassembled WGS sequence"/>
</dbReference>
<evidence type="ECO:0000313" key="2">
    <source>
        <dbReference type="WBParaSite" id="GPLIN_000750100"/>
    </source>
</evidence>
<organism evidence="1 2">
    <name type="scientific">Globodera pallida</name>
    <name type="common">Potato cyst nematode worm</name>
    <name type="synonym">Heterodera pallida</name>
    <dbReference type="NCBI Taxonomy" id="36090"/>
    <lineage>
        <taxon>Eukaryota</taxon>
        <taxon>Metazoa</taxon>
        <taxon>Ecdysozoa</taxon>
        <taxon>Nematoda</taxon>
        <taxon>Chromadorea</taxon>
        <taxon>Rhabditida</taxon>
        <taxon>Tylenchina</taxon>
        <taxon>Tylenchomorpha</taxon>
        <taxon>Tylenchoidea</taxon>
        <taxon>Heteroderidae</taxon>
        <taxon>Heteroderinae</taxon>
        <taxon>Globodera</taxon>
    </lineage>
</organism>
<reference evidence="2" key="3">
    <citation type="submission" date="2016-06" db="UniProtKB">
        <authorList>
            <consortium name="WormBaseParasite"/>
        </authorList>
    </citation>
    <scope>IDENTIFICATION</scope>
</reference>
<keyword evidence="1" id="KW-1185">Reference proteome</keyword>